<dbReference type="Proteomes" id="UP000075359">
    <property type="component" value="Unassembled WGS sequence"/>
</dbReference>
<evidence type="ECO:0000313" key="2">
    <source>
        <dbReference type="Proteomes" id="UP000075359"/>
    </source>
</evidence>
<evidence type="ECO:0000313" key="1">
    <source>
        <dbReference type="EMBL" id="KYJ86946.1"/>
    </source>
</evidence>
<name>A0A151CHD6_9BACT</name>
<dbReference type="OrthoDB" id="5186583at2"/>
<sequence>MPLLEAMYIEFKELSKKKPDAAVSKSKIKMTNRLLGKVRTVLEDESSLEFLDLIDEDDVPQVSDVTLMLSQYVASMKKFKNSHYGSYSGGYGWVIR</sequence>
<dbReference type="STRING" id="1630136.AS592_00510"/>
<reference evidence="1 2" key="1">
    <citation type="submission" date="2015-11" db="EMBL/GenBank/DDBJ databases">
        <title>Draft genome of Sulfurovum riftiae 1812E, a member of the Epsilonproteobacteria isolated from the tube of the deep-sea hydrothermal vent tubewom Riftia pachyptila.</title>
        <authorList>
            <person name="Vetriani C."/>
            <person name="Giovannelli D."/>
        </authorList>
    </citation>
    <scope>NUCLEOTIDE SEQUENCE [LARGE SCALE GENOMIC DNA]</scope>
    <source>
        <strain evidence="1 2">1812E</strain>
    </source>
</reference>
<dbReference type="AlphaFoldDB" id="A0A151CHD6"/>
<dbReference type="EMBL" id="LNKT01000011">
    <property type="protein sequence ID" value="KYJ86946.1"/>
    <property type="molecule type" value="Genomic_DNA"/>
</dbReference>
<comment type="caution">
    <text evidence="1">The sequence shown here is derived from an EMBL/GenBank/DDBJ whole genome shotgun (WGS) entry which is preliminary data.</text>
</comment>
<gene>
    <name evidence="1" type="ORF">AS592_00510</name>
</gene>
<proteinExistence type="predicted"/>
<keyword evidence="2" id="KW-1185">Reference proteome</keyword>
<accession>A0A151CHD6</accession>
<protein>
    <submittedName>
        <fullName evidence="1">Uncharacterized protein</fullName>
    </submittedName>
</protein>
<organism evidence="1 2">
    <name type="scientific">Sulfurovum riftiae</name>
    <dbReference type="NCBI Taxonomy" id="1630136"/>
    <lineage>
        <taxon>Bacteria</taxon>
        <taxon>Pseudomonadati</taxon>
        <taxon>Campylobacterota</taxon>
        <taxon>Epsilonproteobacteria</taxon>
        <taxon>Campylobacterales</taxon>
        <taxon>Sulfurovaceae</taxon>
        <taxon>Sulfurovum</taxon>
    </lineage>
</organism>